<dbReference type="AlphaFoldDB" id="A0AAN6VYF1"/>
<protein>
    <submittedName>
        <fullName evidence="2">Uncharacterized protein</fullName>
    </submittedName>
</protein>
<name>A0AAN6VYF1_9PEZI</name>
<feature type="region of interest" description="Disordered" evidence="1">
    <location>
        <begin position="138"/>
        <end position="162"/>
    </location>
</feature>
<dbReference type="Proteomes" id="UP001302321">
    <property type="component" value="Unassembled WGS sequence"/>
</dbReference>
<gene>
    <name evidence="2" type="ORF">QBC36DRAFT_339761</name>
</gene>
<organism evidence="2 3">
    <name type="scientific">Triangularia setosa</name>
    <dbReference type="NCBI Taxonomy" id="2587417"/>
    <lineage>
        <taxon>Eukaryota</taxon>
        <taxon>Fungi</taxon>
        <taxon>Dikarya</taxon>
        <taxon>Ascomycota</taxon>
        <taxon>Pezizomycotina</taxon>
        <taxon>Sordariomycetes</taxon>
        <taxon>Sordariomycetidae</taxon>
        <taxon>Sordariales</taxon>
        <taxon>Podosporaceae</taxon>
        <taxon>Triangularia</taxon>
    </lineage>
</organism>
<dbReference type="EMBL" id="MU866547">
    <property type="protein sequence ID" value="KAK4171523.1"/>
    <property type="molecule type" value="Genomic_DNA"/>
</dbReference>
<proteinExistence type="predicted"/>
<feature type="compositionally biased region" description="Polar residues" evidence="1">
    <location>
        <begin position="489"/>
        <end position="500"/>
    </location>
</feature>
<feature type="compositionally biased region" description="Polar residues" evidence="1">
    <location>
        <begin position="364"/>
        <end position="374"/>
    </location>
</feature>
<feature type="compositionally biased region" description="Acidic residues" evidence="1">
    <location>
        <begin position="403"/>
        <end position="421"/>
    </location>
</feature>
<reference evidence="2" key="1">
    <citation type="journal article" date="2023" name="Mol. Phylogenet. Evol.">
        <title>Genome-scale phylogeny and comparative genomics of the fungal order Sordariales.</title>
        <authorList>
            <person name="Hensen N."/>
            <person name="Bonometti L."/>
            <person name="Westerberg I."/>
            <person name="Brannstrom I.O."/>
            <person name="Guillou S."/>
            <person name="Cros-Aarteil S."/>
            <person name="Calhoun S."/>
            <person name="Haridas S."/>
            <person name="Kuo A."/>
            <person name="Mondo S."/>
            <person name="Pangilinan J."/>
            <person name="Riley R."/>
            <person name="LaButti K."/>
            <person name="Andreopoulos B."/>
            <person name="Lipzen A."/>
            <person name="Chen C."/>
            <person name="Yan M."/>
            <person name="Daum C."/>
            <person name="Ng V."/>
            <person name="Clum A."/>
            <person name="Steindorff A."/>
            <person name="Ohm R.A."/>
            <person name="Martin F."/>
            <person name="Silar P."/>
            <person name="Natvig D.O."/>
            <person name="Lalanne C."/>
            <person name="Gautier V."/>
            <person name="Ament-Velasquez S.L."/>
            <person name="Kruys A."/>
            <person name="Hutchinson M.I."/>
            <person name="Powell A.J."/>
            <person name="Barry K."/>
            <person name="Miller A.N."/>
            <person name="Grigoriev I.V."/>
            <person name="Debuchy R."/>
            <person name="Gladieux P."/>
            <person name="Hiltunen Thoren M."/>
            <person name="Johannesson H."/>
        </authorList>
    </citation>
    <scope>NUCLEOTIDE SEQUENCE</scope>
    <source>
        <strain evidence="2">CBS 892.96</strain>
    </source>
</reference>
<evidence type="ECO:0000313" key="3">
    <source>
        <dbReference type="Proteomes" id="UP001302321"/>
    </source>
</evidence>
<feature type="compositionally biased region" description="Basic and acidic residues" evidence="1">
    <location>
        <begin position="196"/>
        <end position="209"/>
    </location>
</feature>
<evidence type="ECO:0000256" key="1">
    <source>
        <dbReference type="SAM" id="MobiDB-lite"/>
    </source>
</evidence>
<sequence>MDLFPDLGAWLFRSVRRDTFAESPVLAIQRLKLLPQPIGDSDKDVLVGSVLNLGSSLSQALHILLELLPEDKASERLGEILCPTLGQLLATLQITLSAFECRTPTRQVSLRGGRLKHSRSESALRCAAGLSKLTPRPLTPILMKRTPPETPKTPRPREGVANAHVASSPLRFTSPVTKQPRSRHLRKDTEEFPELRDDITTPHPQHEQIRQLPTPPTSHRPETSGLQNALKSELRVQAAIRVAVDSLEFAEGQLQLVKEINHLHGGSFDLMQRKFYSGYNNLLLRALELEQLESELPSSLLNEDVPRLGHQRQQTSIHVSFPANMPTPPHNASSPLRAGASRGDATIAAGPPASDSEAEVGSRQGMTRRNTIQGIKQEDDRDFIRPTIRRRLSLAEELALAGEDSDSDDGDSGSDNGDESVADSATDMAGERMDEASEEEMSQQSESQGDSEDEDGQYYSDHHGDRGGESSSSSNEFTAGEPDGRNDPTTKQPKFQGRQA</sequence>
<accession>A0AAN6VYF1</accession>
<comment type="caution">
    <text evidence="2">The sequence shown here is derived from an EMBL/GenBank/DDBJ whole genome shotgun (WGS) entry which is preliminary data.</text>
</comment>
<feature type="region of interest" description="Disordered" evidence="1">
    <location>
        <begin position="320"/>
        <end position="381"/>
    </location>
</feature>
<evidence type="ECO:0000313" key="2">
    <source>
        <dbReference type="EMBL" id="KAK4171523.1"/>
    </source>
</evidence>
<feature type="region of interest" description="Disordered" evidence="1">
    <location>
        <begin position="399"/>
        <end position="500"/>
    </location>
</feature>
<keyword evidence="3" id="KW-1185">Reference proteome</keyword>
<feature type="region of interest" description="Disordered" evidence="1">
    <location>
        <begin position="196"/>
        <end position="225"/>
    </location>
</feature>
<reference evidence="2" key="2">
    <citation type="submission" date="2023-05" db="EMBL/GenBank/DDBJ databases">
        <authorList>
            <consortium name="Lawrence Berkeley National Laboratory"/>
            <person name="Steindorff A."/>
            <person name="Hensen N."/>
            <person name="Bonometti L."/>
            <person name="Westerberg I."/>
            <person name="Brannstrom I.O."/>
            <person name="Guillou S."/>
            <person name="Cros-Aarteil S."/>
            <person name="Calhoun S."/>
            <person name="Haridas S."/>
            <person name="Kuo A."/>
            <person name="Mondo S."/>
            <person name="Pangilinan J."/>
            <person name="Riley R."/>
            <person name="Labutti K."/>
            <person name="Andreopoulos B."/>
            <person name="Lipzen A."/>
            <person name="Chen C."/>
            <person name="Yanf M."/>
            <person name="Daum C."/>
            <person name="Ng V."/>
            <person name="Clum A."/>
            <person name="Ohm R."/>
            <person name="Martin F."/>
            <person name="Silar P."/>
            <person name="Natvig D."/>
            <person name="Lalanne C."/>
            <person name="Gautier V."/>
            <person name="Ament-Velasquez S.L."/>
            <person name="Kruys A."/>
            <person name="Hutchinson M.I."/>
            <person name="Powell A.J."/>
            <person name="Barry K."/>
            <person name="Miller A.N."/>
            <person name="Grigoriev I.V."/>
            <person name="Debuchy R."/>
            <person name="Gladieux P."/>
            <person name="Thoren M.H."/>
            <person name="Johannesson H."/>
        </authorList>
    </citation>
    <scope>NUCLEOTIDE SEQUENCE</scope>
    <source>
        <strain evidence="2">CBS 892.96</strain>
    </source>
</reference>